<sequence length="174" mass="17929">MHAHTTTPPSPVEAWAQRLAGGPHIAGAVYGTIIAMAVMGAWLADPTSGAWETLASVAATLVVFWIAHVYAHMVGQGLSGPQGVAHELKHALQHDWPIVQAGLLPALVLTVGGLEWVDERLAMKAAIATSGAVLLAISLAMSRAAGRSWGTSVLLALLLVALGVLVAVLEVMLG</sequence>
<protein>
    <recommendedName>
        <fullName evidence="4">Integral membrane protein</fullName>
    </recommendedName>
</protein>
<name>A0ABS5E0N8_9BURK</name>
<feature type="transmembrane region" description="Helical" evidence="1">
    <location>
        <begin position="153"/>
        <end position="173"/>
    </location>
</feature>
<gene>
    <name evidence="2" type="ORF">KAK11_16775</name>
</gene>
<feature type="transmembrane region" description="Helical" evidence="1">
    <location>
        <begin position="51"/>
        <end position="71"/>
    </location>
</feature>
<organism evidence="2 3">
    <name type="scientific">Ideonella paludis</name>
    <dbReference type="NCBI Taxonomy" id="1233411"/>
    <lineage>
        <taxon>Bacteria</taxon>
        <taxon>Pseudomonadati</taxon>
        <taxon>Pseudomonadota</taxon>
        <taxon>Betaproteobacteria</taxon>
        <taxon>Burkholderiales</taxon>
        <taxon>Sphaerotilaceae</taxon>
        <taxon>Ideonella</taxon>
    </lineage>
</organism>
<evidence type="ECO:0000313" key="2">
    <source>
        <dbReference type="EMBL" id="MBQ0936984.1"/>
    </source>
</evidence>
<accession>A0ABS5E0N8</accession>
<dbReference type="RefSeq" id="WP_210810383.1">
    <property type="nucleotide sequence ID" value="NZ_JAGQDG010000006.1"/>
</dbReference>
<keyword evidence="1" id="KW-0472">Membrane</keyword>
<reference evidence="2 3" key="1">
    <citation type="submission" date="2021-04" db="EMBL/GenBank/DDBJ databases">
        <title>The genome sequence of type strain Ideonella paludis KCTC 32238.</title>
        <authorList>
            <person name="Liu Y."/>
        </authorList>
    </citation>
    <scope>NUCLEOTIDE SEQUENCE [LARGE SCALE GENOMIC DNA]</scope>
    <source>
        <strain evidence="2 3">KCTC 32238</strain>
    </source>
</reference>
<dbReference type="EMBL" id="JAGQDG010000006">
    <property type="protein sequence ID" value="MBQ0936984.1"/>
    <property type="molecule type" value="Genomic_DNA"/>
</dbReference>
<proteinExistence type="predicted"/>
<keyword evidence="1" id="KW-0812">Transmembrane</keyword>
<evidence type="ECO:0000313" key="3">
    <source>
        <dbReference type="Proteomes" id="UP000672097"/>
    </source>
</evidence>
<evidence type="ECO:0008006" key="4">
    <source>
        <dbReference type="Google" id="ProtNLM"/>
    </source>
</evidence>
<feature type="transmembrane region" description="Helical" evidence="1">
    <location>
        <begin position="96"/>
        <end position="114"/>
    </location>
</feature>
<evidence type="ECO:0000256" key="1">
    <source>
        <dbReference type="SAM" id="Phobius"/>
    </source>
</evidence>
<keyword evidence="3" id="KW-1185">Reference proteome</keyword>
<comment type="caution">
    <text evidence="2">The sequence shown here is derived from an EMBL/GenBank/DDBJ whole genome shotgun (WGS) entry which is preliminary data.</text>
</comment>
<dbReference type="Proteomes" id="UP000672097">
    <property type="component" value="Unassembled WGS sequence"/>
</dbReference>
<keyword evidence="1" id="KW-1133">Transmembrane helix</keyword>
<feature type="transmembrane region" description="Helical" evidence="1">
    <location>
        <begin position="25"/>
        <end position="44"/>
    </location>
</feature>